<keyword evidence="4" id="KW-0479">Metal-binding</keyword>
<evidence type="ECO:0000313" key="7">
    <source>
        <dbReference type="EMBL" id="SHE60984.1"/>
    </source>
</evidence>
<proteinExistence type="inferred from homology"/>
<evidence type="ECO:0000256" key="4">
    <source>
        <dbReference type="ARBA" id="ARBA00022723"/>
    </source>
</evidence>
<evidence type="ECO:0000259" key="6">
    <source>
        <dbReference type="Pfam" id="PF01975"/>
    </source>
</evidence>
<sequence>MNNRPLILITNDDGVHSPGLLALIEAAYGLGDLLVIAPENQQTNMGRGALAGENVGRIRIKKINTQIGQIESYAILGSPAQAVAHGILELSERTPDICLSGINYGENLGLAYTCSGTLGAAFEADSFGIRSIAFSRAIPFEKQRSNQFHKMDWEIVKSLARKIIFDAINEGIIYGARILNVNFPEFTEQETEMRITKQANMNCGKYVNPGNRDLNNALMLQWIKNSEISKAPEDTDIYAIHFDNVISLTPLTPIMSIPI</sequence>
<feature type="domain" description="Survival protein SurE-like phosphatase/nucleotidase" evidence="6">
    <location>
        <begin position="7"/>
        <end position="201"/>
    </location>
</feature>
<dbReference type="AlphaFoldDB" id="A0A1M4UWB4"/>
<dbReference type="RefSeq" id="WP_073269832.1">
    <property type="nucleotide sequence ID" value="NZ_FQTU01000004.1"/>
</dbReference>
<comment type="similarity">
    <text evidence="2">Belongs to the SurE nucleotidase family.</text>
</comment>
<dbReference type="GO" id="GO:0046872">
    <property type="term" value="F:metal ion binding"/>
    <property type="evidence" value="ECO:0007669"/>
    <property type="project" value="UniProtKB-KW"/>
</dbReference>
<dbReference type="EC" id="3.1.3.5" evidence="3"/>
<keyword evidence="5" id="KW-0378">Hydrolase</keyword>
<dbReference type="Gene3D" id="3.40.1210.10">
    <property type="entry name" value="Survival protein SurE-like phosphatase/nucleotidase"/>
    <property type="match status" value="1"/>
</dbReference>
<evidence type="ECO:0000256" key="1">
    <source>
        <dbReference type="ARBA" id="ARBA00000815"/>
    </source>
</evidence>
<evidence type="ECO:0000256" key="2">
    <source>
        <dbReference type="ARBA" id="ARBA00011062"/>
    </source>
</evidence>
<dbReference type="Proteomes" id="UP000184251">
    <property type="component" value="Unassembled WGS sequence"/>
</dbReference>
<protein>
    <recommendedName>
        <fullName evidence="3">5'-nucleotidase</fullName>
        <ecNumber evidence="3">3.1.3.5</ecNumber>
    </recommendedName>
</protein>
<dbReference type="STRING" id="1120975.SAMN02746064_00842"/>
<dbReference type="GO" id="GO:0008253">
    <property type="term" value="F:5'-nucleotidase activity"/>
    <property type="evidence" value="ECO:0007669"/>
    <property type="project" value="UniProtKB-EC"/>
</dbReference>
<evidence type="ECO:0000313" key="8">
    <source>
        <dbReference type="Proteomes" id="UP000184251"/>
    </source>
</evidence>
<name>A0A1M4UWB4_9FIRM</name>
<dbReference type="InterPro" id="IPR036523">
    <property type="entry name" value="SurE-like_sf"/>
</dbReference>
<evidence type="ECO:0000256" key="3">
    <source>
        <dbReference type="ARBA" id="ARBA00012643"/>
    </source>
</evidence>
<dbReference type="SUPFAM" id="SSF64167">
    <property type="entry name" value="SurE-like"/>
    <property type="match status" value="1"/>
</dbReference>
<dbReference type="EMBL" id="FQTU01000004">
    <property type="protein sequence ID" value="SHE60984.1"/>
    <property type="molecule type" value="Genomic_DNA"/>
</dbReference>
<gene>
    <name evidence="7" type="ORF">SAMN02746064_00842</name>
</gene>
<dbReference type="InterPro" id="IPR002828">
    <property type="entry name" value="SurE-like_Pase/nucleotidase"/>
</dbReference>
<dbReference type="InterPro" id="IPR030048">
    <property type="entry name" value="SurE"/>
</dbReference>
<comment type="catalytic activity">
    <reaction evidence="1">
        <text>a ribonucleoside 5'-phosphate + H2O = a ribonucleoside + phosphate</text>
        <dbReference type="Rhea" id="RHEA:12484"/>
        <dbReference type="ChEBI" id="CHEBI:15377"/>
        <dbReference type="ChEBI" id="CHEBI:18254"/>
        <dbReference type="ChEBI" id="CHEBI:43474"/>
        <dbReference type="ChEBI" id="CHEBI:58043"/>
        <dbReference type="EC" id="3.1.3.5"/>
    </reaction>
</comment>
<dbReference type="NCBIfam" id="TIGR00087">
    <property type="entry name" value="surE"/>
    <property type="match status" value="1"/>
</dbReference>
<evidence type="ECO:0000256" key="5">
    <source>
        <dbReference type="ARBA" id="ARBA00022801"/>
    </source>
</evidence>
<organism evidence="7 8">
    <name type="scientific">Alkalibacter saccharofermentans DSM 14828</name>
    <dbReference type="NCBI Taxonomy" id="1120975"/>
    <lineage>
        <taxon>Bacteria</taxon>
        <taxon>Bacillati</taxon>
        <taxon>Bacillota</taxon>
        <taxon>Clostridia</taxon>
        <taxon>Eubacteriales</taxon>
        <taxon>Eubacteriaceae</taxon>
        <taxon>Alkalibacter</taxon>
    </lineage>
</organism>
<reference evidence="7 8" key="1">
    <citation type="submission" date="2016-11" db="EMBL/GenBank/DDBJ databases">
        <authorList>
            <person name="Jaros S."/>
            <person name="Januszkiewicz K."/>
            <person name="Wedrychowicz H."/>
        </authorList>
    </citation>
    <scope>NUCLEOTIDE SEQUENCE [LARGE SCALE GENOMIC DNA]</scope>
    <source>
        <strain evidence="7 8">DSM 14828</strain>
    </source>
</reference>
<accession>A0A1M4UWB4</accession>
<dbReference type="PANTHER" id="PTHR30457">
    <property type="entry name" value="5'-NUCLEOTIDASE SURE"/>
    <property type="match status" value="1"/>
</dbReference>
<keyword evidence="8" id="KW-1185">Reference proteome</keyword>
<dbReference type="PANTHER" id="PTHR30457:SF0">
    <property type="entry name" value="PHOSPHATASE, PUTATIVE (AFU_ORTHOLOGUE AFUA_4G01070)-RELATED"/>
    <property type="match status" value="1"/>
</dbReference>
<dbReference type="Pfam" id="PF01975">
    <property type="entry name" value="SurE"/>
    <property type="match status" value="1"/>
</dbReference>